<dbReference type="SUPFAM" id="SSF56112">
    <property type="entry name" value="Protein kinase-like (PK-like)"/>
    <property type="match status" value="1"/>
</dbReference>
<name>A0A7S2R838_9STRA</name>
<dbReference type="InterPro" id="IPR035969">
    <property type="entry name" value="Rab-GAP_TBC_sf"/>
</dbReference>
<sequence>MWTRVIEVGLALGSHDPADPTDPDEDREDSLIGGCSYRYNKVRQVVCDCPLLFPYLGNCVEDYSNEAHVYEINKSAYLVSDIGPTEPAVSILQASFRRFCTQLLGDCQDDGFGDLYERGMMCDESDLFELCFKFISGNICHALSFLHENLLCHGILSPEDIIFDWISSPSIKFLNARLSGYALGYISGQSLVKKGMVKYASPEILCLDPRKTGAYIFLPKSDVWSLGMILAELVGLVEFESEEDHVCVLDRLLQEKSCGLPVSFASLLIKKSKLALDPDFVDFLTRCLYIHPNDRDSAQNLLKHPFVCGAYVPTESRQSLWCLQDDSRGGNNSSNLYFQFRSGSNWYHQITRRPREGVEWGLHEVSNRVFFEDVSVTKEIQGILETEDNSSLNKVLDEDDSVSVISSLPSLPEKSPKKGSNIFAAFAFVNAATGGGGASPKSLTTEKIALRDQVLDPFMRVVPKIIQAMRSANMHYDNVAYRCEVADWMLKVVFDYRDIQLSTSFRALSWVSLLDVYLEPADRNSPADPFAGGPIRVAATSELQYRLLQSRIGVEHQIDRQLLQDVPRCHQYHLLMRCTESRSTLRNVLKTWTLANPGSEYWQGLDSIAAAVVCIFNGNEPTIFAVFNKIIQTYLPGMFSSIKNKNSKLLHARLCVLEQLLAFHDPQLGLHLKDLGVKPDLYAIPWVLTLFSHVLPLPILCKLWDYLFLEAPEDRGATILFFSVSVLVQLRKTLFQLDDFGTCVGFLTRLPVRLDELVSRSIVLAEKVKVLTPKFLGLGVAPVFFDEENNVPIIPATELVKHWDETVVVETGEDILIREAIKFHEASVLDKVNALLVKDVKKRIVVFHNTDHDYQKLVSFLKIFFLGEKRPFLCVLEADALSTVEDIAPHLLDPDKVDRDVIEL</sequence>
<dbReference type="Gene3D" id="1.10.472.80">
    <property type="entry name" value="Ypt/Rab-GAP domain of gyp1p, domain 3"/>
    <property type="match status" value="1"/>
</dbReference>
<proteinExistence type="predicted"/>
<dbReference type="PROSITE" id="PS50011">
    <property type="entry name" value="PROTEIN_KINASE_DOM"/>
    <property type="match status" value="1"/>
</dbReference>
<gene>
    <name evidence="3" type="ORF">QSP1433_LOCUS685</name>
</gene>
<dbReference type="SMART" id="SM00164">
    <property type="entry name" value="TBC"/>
    <property type="match status" value="1"/>
</dbReference>
<evidence type="ECO:0000259" key="2">
    <source>
        <dbReference type="PROSITE" id="PS50086"/>
    </source>
</evidence>
<dbReference type="Pfam" id="PF00566">
    <property type="entry name" value="RabGAP-TBC"/>
    <property type="match status" value="1"/>
</dbReference>
<dbReference type="GO" id="GO:0005096">
    <property type="term" value="F:GTPase activator activity"/>
    <property type="evidence" value="ECO:0007669"/>
    <property type="project" value="TreeGrafter"/>
</dbReference>
<organism evidence="3">
    <name type="scientific">Mucochytrium quahogii</name>
    <dbReference type="NCBI Taxonomy" id="96639"/>
    <lineage>
        <taxon>Eukaryota</taxon>
        <taxon>Sar</taxon>
        <taxon>Stramenopiles</taxon>
        <taxon>Bigyra</taxon>
        <taxon>Labyrinthulomycetes</taxon>
        <taxon>Thraustochytrida</taxon>
        <taxon>Thraustochytriidae</taxon>
        <taxon>Mucochytrium</taxon>
    </lineage>
</organism>
<dbReference type="EMBL" id="HBHK01001172">
    <property type="protein sequence ID" value="CAD9663510.1"/>
    <property type="molecule type" value="Transcribed_RNA"/>
</dbReference>
<dbReference type="PROSITE" id="PS50086">
    <property type="entry name" value="TBC_RABGAP"/>
    <property type="match status" value="1"/>
</dbReference>
<reference evidence="3" key="1">
    <citation type="submission" date="2021-01" db="EMBL/GenBank/DDBJ databases">
        <authorList>
            <person name="Corre E."/>
            <person name="Pelletier E."/>
            <person name="Niang G."/>
            <person name="Scheremetjew M."/>
            <person name="Finn R."/>
            <person name="Kale V."/>
            <person name="Holt S."/>
            <person name="Cochrane G."/>
            <person name="Meng A."/>
            <person name="Brown T."/>
            <person name="Cohen L."/>
        </authorList>
    </citation>
    <scope>NUCLEOTIDE SEQUENCE</scope>
    <source>
        <strain evidence="3">NY070348D</strain>
    </source>
</reference>
<dbReference type="PANTHER" id="PTHR47219">
    <property type="entry name" value="RAB GTPASE-ACTIVATING PROTEIN 1-LIKE"/>
    <property type="match status" value="1"/>
</dbReference>
<dbReference type="Gene3D" id="1.10.510.10">
    <property type="entry name" value="Transferase(Phosphotransferase) domain 1"/>
    <property type="match status" value="1"/>
</dbReference>
<dbReference type="AlphaFoldDB" id="A0A7S2R838"/>
<dbReference type="InterPro" id="IPR000719">
    <property type="entry name" value="Prot_kinase_dom"/>
</dbReference>
<dbReference type="SUPFAM" id="SSF47923">
    <property type="entry name" value="Ypt/Rab-GAP domain of gyp1p"/>
    <property type="match status" value="2"/>
</dbReference>
<protein>
    <submittedName>
        <fullName evidence="3">Uncharacterized protein</fullName>
    </submittedName>
</protein>
<dbReference type="GO" id="GO:0031267">
    <property type="term" value="F:small GTPase binding"/>
    <property type="evidence" value="ECO:0007669"/>
    <property type="project" value="TreeGrafter"/>
</dbReference>
<evidence type="ECO:0000259" key="1">
    <source>
        <dbReference type="PROSITE" id="PS50011"/>
    </source>
</evidence>
<feature type="domain" description="Protein kinase" evidence="1">
    <location>
        <begin position="1"/>
        <end position="307"/>
    </location>
</feature>
<dbReference type="Pfam" id="PF00069">
    <property type="entry name" value="Pkinase"/>
    <property type="match status" value="1"/>
</dbReference>
<feature type="domain" description="Rab-GAP TBC" evidence="2">
    <location>
        <begin position="500"/>
        <end position="711"/>
    </location>
</feature>
<accession>A0A7S2R838</accession>
<dbReference type="GO" id="GO:0004672">
    <property type="term" value="F:protein kinase activity"/>
    <property type="evidence" value="ECO:0007669"/>
    <property type="project" value="InterPro"/>
</dbReference>
<dbReference type="GO" id="GO:0005524">
    <property type="term" value="F:ATP binding"/>
    <property type="evidence" value="ECO:0007669"/>
    <property type="project" value="InterPro"/>
</dbReference>
<dbReference type="InterPro" id="IPR000195">
    <property type="entry name" value="Rab-GAP-TBC_dom"/>
</dbReference>
<dbReference type="InterPro" id="IPR011009">
    <property type="entry name" value="Kinase-like_dom_sf"/>
</dbReference>
<dbReference type="PANTHER" id="PTHR47219:SF9">
    <property type="entry name" value="GTPASE ACTIVATING PROTEIN AND CENTROSOME-ASSOCIATED, ISOFORM B"/>
    <property type="match status" value="1"/>
</dbReference>
<evidence type="ECO:0000313" key="3">
    <source>
        <dbReference type="EMBL" id="CAD9663510.1"/>
    </source>
</evidence>
<dbReference type="SMART" id="SM00220">
    <property type="entry name" value="S_TKc"/>
    <property type="match status" value="1"/>
</dbReference>
<dbReference type="Gene3D" id="1.10.8.270">
    <property type="entry name" value="putative rabgap domain of human tbc1 domain family member 14 like domains"/>
    <property type="match status" value="1"/>
</dbReference>
<dbReference type="InterPro" id="IPR050302">
    <property type="entry name" value="Rab_GAP_TBC_domain"/>
</dbReference>